<organism evidence="4 5">
    <name type="scientific">Zhongshania borealis</name>
    <dbReference type="NCBI Taxonomy" id="889488"/>
    <lineage>
        <taxon>Bacteria</taxon>
        <taxon>Pseudomonadati</taxon>
        <taxon>Pseudomonadota</taxon>
        <taxon>Gammaproteobacteria</taxon>
        <taxon>Cellvibrionales</taxon>
        <taxon>Spongiibacteraceae</taxon>
        <taxon>Zhongshania</taxon>
    </lineage>
</organism>
<reference evidence="5" key="1">
    <citation type="journal article" date="2019" name="Int. J. Syst. Evol. Microbiol.">
        <title>The Global Catalogue of Microorganisms (GCM) 10K type strain sequencing project: providing services to taxonomists for standard genome sequencing and annotation.</title>
        <authorList>
            <consortium name="The Broad Institute Genomics Platform"/>
            <consortium name="The Broad Institute Genome Sequencing Center for Infectious Disease"/>
            <person name="Wu L."/>
            <person name="Ma J."/>
        </authorList>
    </citation>
    <scope>NUCLEOTIDE SEQUENCE [LARGE SCALE GENOMIC DNA]</scope>
    <source>
        <strain evidence="5">JCM 17304</strain>
    </source>
</reference>
<evidence type="ECO:0000259" key="3">
    <source>
        <dbReference type="PROSITE" id="PS50894"/>
    </source>
</evidence>
<evidence type="ECO:0000313" key="5">
    <source>
        <dbReference type="Proteomes" id="UP001500392"/>
    </source>
</evidence>
<dbReference type="InterPro" id="IPR036641">
    <property type="entry name" value="HPT_dom_sf"/>
</dbReference>
<keyword evidence="5" id="KW-1185">Reference proteome</keyword>
<accession>A0ABP7WX21</accession>
<dbReference type="PROSITE" id="PS50894">
    <property type="entry name" value="HPT"/>
    <property type="match status" value="1"/>
</dbReference>
<dbReference type="InterPro" id="IPR008207">
    <property type="entry name" value="Sig_transdc_His_kin_Hpt_dom"/>
</dbReference>
<dbReference type="EMBL" id="BAABDM010000004">
    <property type="protein sequence ID" value="GAA4098221.1"/>
    <property type="molecule type" value="Genomic_DNA"/>
</dbReference>
<protein>
    <recommendedName>
        <fullName evidence="3">HPt domain-containing protein</fullName>
    </recommendedName>
</protein>
<keyword evidence="2" id="KW-0597">Phosphoprotein</keyword>
<comment type="caution">
    <text evidence="4">The sequence shown here is derived from an EMBL/GenBank/DDBJ whole genome shotgun (WGS) entry which is preliminary data.</text>
</comment>
<dbReference type="RefSeq" id="WP_344936229.1">
    <property type="nucleotide sequence ID" value="NZ_BAABDM010000004.1"/>
</dbReference>
<name>A0ABP7WX21_9GAMM</name>
<proteinExistence type="predicted"/>
<dbReference type="Gene3D" id="1.20.120.160">
    <property type="entry name" value="HPT domain"/>
    <property type="match status" value="1"/>
</dbReference>
<keyword evidence="1" id="KW-0902">Two-component regulatory system</keyword>
<feature type="domain" description="HPt" evidence="3">
    <location>
        <begin position="15"/>
        <end position="111"/>
    </location>
</feature>
<evidence type="ECO:0000256" key="1">
    <source>
        <dbReference type="ARBA" id="ARBA00023012"/>
    </source>
</evidence>
<gene>
    <name evidence="4" type="ORF">GCM10022414_23860</name>
</gene>
<dbReference type="Proteomes" id="UP001500392">
    <property type="component" value="Unassembled WGS sequence"/>
</dbReference>
<feature type="modified residue" description="Phosphohistidine" evidence="2">
    <location>
        <position position="54"/>
    </location>
</feature>
<dbReference type="Pfam" id="PF01627">
    <property type="entry name" value="Hpt"/>
    <property type="match status" value="1"/>
</dbReference>
<evidence type="ECO:0000313" key="4">
    <source>
        <dbReference type="EMBL" id="GAA4098221.1"/>
    </source>
</evidence>
<evidence type="ECO:0000256" key="2">
    <source>
        <dbReference type="PROSITE-ProRule" id="PRU00110"/>
    </source>
</evidence>
<dbReference type="SUPFAM" id="SSF47226">
    <property type="entry name" value="Histidine-containing phosphotransfer domain, HPT domain"/>
    <property type="match status" value="1"/>
</dbReference>
<sequence length="111" mass="12533">MILDPLRVQDITQNKTKLITALAQLFLSELPDMINAVEHAFKQGDKKALSDNVHRLKSALGNFANSSYYQEVGALERNALEHDAAQWQQDWLTAKEKLNTLIIELKQMAGL</sequence>